<comment type="caution">
    <text evidence="2">The sequence shown here is derived from an EMBL/GenBank/DDBJ whole genome shotgun (WGS) entry which is preliminary data.</text>
</comment>
<feature type="region of interest" description="Disordered" evidence="1">
    <location>
        <begin position="118"/>
        <end position="137"/>
    </location>
</feature>
<dbReference type="EMBL" id="CAJEWN010002078">
    <property type="protein sequence ID" value="CAD2201796.1"/>
    <property type="molecule type" value="Genomic_DNA"/>
</dbReference>
<evidence type="ECO:0000256" key="1">
    <source>
        <dbReference type="SAM" id="MobiDB-lite"/>
    </source>
</evidence>
<evidence type="ECO:0000313" key="2">
    <source>
        <dbReference type="EMBL" id="CAD2201796.1"/>
    </source>
</evidence>
<feature type="compositionally biased region" description="Polar residues" evidence="1">
    <location>
        <begin position="122"/>
        <end position="136"/>
    </location>
</feature>
<dbReference type="Proteomes" id="UP000580250">
    <property type="component" value="Unassembled WGS sequence"/>
</dbReference>
<protein>
    <submittedName>
        <fullName evidence="2">Uncharacterized protein</fullName>
    </submittedName>
</protein>
<sequence>MNDRPLNLLIFKYSTDLNLEWKMEDEEINNAQQDVSNLQLEEGELQPVHRRAPKKGQRKEMVIPGRKKPTEQMTAYQSGQLIPLGRTKKRPPTKFETNSPSKHHQRAMSFEKEVINRPAKPLQQSASFSFTKNPGKQTMRRAISFGGEGNFNQSKI</sequence>
<gene>
    <name evidence="2" type="ORF">MENT_LOCUS55373</name>
</gene>
<reference evidence="2 3" key="1">
    <citation type="submission" date="2020-08" db="EMBL/GenBank/DDBJ databases">
        <authorList>
            <person name="Koutsovoulos G."/>
            <person name="Danchin GJ E."/>
        </authorList>
    </citation>
    <scope>NUCLEOTIDE SEQUENCE [LARGE SCALE GENOMIC DNA]</scope>
</reference>
<dbReference type="AlphaFoldDB" id="A0A6V7XR51"/>
<feature type="compositionally biased region" description="Basic residues" evidence="1">
    <location>
        <begin position="48"/>
        <end position="57"/>
    </location>
</feature>
<organism evidence="2 3">
    <name type="scientific">Meloidogyne enterolobii</name>
    <name type="common">Root-knot nematode worm</name>
    <name type="synonym">Meloidogyne mayaguensis</name>
    <dbReference type="NCBI Taxonomy" id="390850"/>
    <lineage>
        <taxon>Eukaryota</taxon>
        <taxon>Metazoa</taxon>
        <taxon>Ecdysozoa</taxon>
        <taxon>Nematoda</taxon>
        <taxon>Chromadorea</taxon>
        <taxon>Rhabditida</taxon>
        <taxon>Tylenchina</taxon>
        <taxon>Tylenchomorpha</taxon>
        <taxon>Tylenchoidea</taxon>
        <taxon>Meloidogynidae</taxon>
        <taxon>Meloidogyninae</taxon>
        <taxon>Meloidogyne</taxon>
    </lineage>
</organism>
<feature type="compositionally biased region" description="Polar residues" evidence="1">
    <location>
        <begin position="71"/>
        <end position="80"/>
    </location>
</feature>
<name>A0A6V7XR51_MELEN</name>
<proteinExistence type="predicted"/>
<feature type="region of interest" description="Disordered" evidence="1">
    <location>
        <begin position="39"/>
        <end position="107"/>
    </location>
</feature>
<accession>A0A6V7XR51</accession>
<evidence type="ECO:0000313" key="3">
    <source>
        <dbReference type="Proteomes" id="UP000580250"/>
    </source>
</evidence>